<gene>
    <name evidence="1" type="ORF">SAMN06265348_102179</name>
</gene>
<keyword evidence="2" id="KW-1185">Reference proteome</keyword>
<protein>
    <recommendedName>
        <fullName evidence="3">TonB protein C-terminal</fullName>
    </recommendedName>
</protein>
<dbReference type="EMBL" id="FXTN01000002">
    <property type="protein sequence ID" value="SMO44598.1"/>
    <property type="molecule type" value="Genomic_DNA"/>
</dbReference>
<dbReference type="RefSeq" id="WP_142526866.1">
    <property type="nucleotide sequence ID" value="NZ_CBCSJO010000003.1"/>
</dbReference>
<organism evidence="1 2">
    <name type="scientific">Pedobacter westerhofensis</name>
    <dbReference type="NCBI Taxonomy" id="425512"/>
    <lineage>
        <taxon>Bacteria</taxon>
        <taxon>Pseudomonadati</taxon>
        <taxon>Bacteroidota</taxon>
        <taxon>Sphingobacteriia</taxon>
        <taxon>Sphingobacteriales</taxon>
        <taxon>Sphingobacteriaceae</taxon>
        <taxon>Pedobacter</taxon>
    </lineage>
</organism>
<evidence type="ECO:0008006" key="3">
    <source>
        <dbReference type="Google" id="ProtNLM"/>
    </source>
</evidence>
<proteinExistence type="predicted"/>
<evidence type="ECO:0000313" key="1">
    <source>
        <dbReference type="EMBL" id="SMO44598.1"/>
    </source>
</evidence>
<dbReference type="AlphaFoldDB" id="A0A521BC14"/>
<accession>A0A521BC14</accession>
<name>A0A521BC14_9SPHI</name>
<sequence length="168" mass="19369">MRMTLTILILILAFTVKAQENSKIYYDNRDSSVVKFFSQSEVPRILAENPRFGFTTINFSVSREGKIISIIDLIKSEDIFFSIAKIAIEKSSGKWIIKPGVQEQTFQITFFIIGDKLASRKKSEQYAENIKPLLRSYIQYEGNPKELTLLPTIDLVFKEIVVETHIFH</sequence>
<reference evidence="1 2" key="1">
    <citation type="submission" date="2017-05" db="EMBL/GenBank/DDBJ databases">
        <authorList>
            <person name="Varghese N."/>
            <person name="Submissions S."/>
        </authorList>
    </citation>
    <scope>NUCLEOTIDE SEQUENCE [LARGE SCALE GENOMIC DNA]</scope>
    <source>
        <strain evidence="1 2">DSM 19036</strain>
    </source>
</reference>
<dbReference type="Proteomes" id="UP000320300">
    <property type="component" value="Unassembled WGS sequence"/>
</dbReference>
<evidence type="ECO:0000313" key="2">
    <source>
        <dbReference type="Proteomes" id="UP000320300"/>
    </source>
</evidence>